<dbReference type="InterPro" id="IPR029058">
    <property type="entry name" value="AB_hydrolase_fold"/>
</dbReference>
<keyword evidence="7" id="KW-0121">Carboxypeptidase</keyword>
<evidence type="ECO:0000256" key="1">
    <source>
        <dbReference type="ARBA" id="ARBA00011079"/>
    </source>
</evidence>
<dbReference type="Pfam" id="PF05577">
    <property type="entry name" value="Peptidase_S28"/>
    <property type="match status" value="1"/>
</dbReference>
<dbReference type="InterPro" id="IPR008758">
    <property type="entry name" value="Peptidase_S28"/>
</dbReference>
<feature type="chain" id="PRO_5029652436" evidence="6">
    <location>
        <begin position="27"/>
        <end position="381"/>
    </location>
</feature>
<evidence type="ECO:0000256" key="2">
    <source>
        <dbReference type="ARBA" id="ARBA00022670"/>
    </source>
</evidence>
<keyword evidence="5" id="KW-0325">Glycoprotein</keyword>
<comment type="similarity">
    <text evidence="1">Belongs to the peptidase S28 family.</text>
</comment>
<dbReference type="OrthoDB" id="2130629at2759"/>
<comment type="caution">
    <text evidence="7">The sequence shown here is derived from an EMBL/GenBank/DDBJ whole genome shotgun (WGS) entry which is preliminary data.</text>
</comment>
<feature type="signal peptide" evidence="6">
    <location>
        <begin position="1"/>
        <end position="26"/>
    </location>
</feature>
<dbReference type="InterPro" id="IPR042269">
    <property type="entry name" value="Ser_carbopepase_S28_SKS"/>
</dbReference>
<evidence type="ECO:0000256" key="3">
    <source>
        <dbReference type="ARBA" id="ARBA00022729"/>
    </source>
</evidence>
<keyword evidence="8" id="KW-1185">Reference proteome</keyword>
<evidence type="ECO:0000256" key="5">
    <source>
        <dbReference type="ARBA" id="ARBA00023180"/>
    </source>
</evidence>
<dbReference type="PANTHER" id="PTHR11010">
    <property type="entry name" value="PROTEASE S28 PRO-X CARBOXYPEPTIDASE-RELATED"/>
    <property type="match status" value="1"/>
</dbReference>
<dbReference type="Proteomes" id="UP000554482">
    <property type="component" value="Unassembled WGS sequence"/>
</dbReference>
<dbReference type="Gene3D" id="1.20.120.980">
    <property type="entry name" value="Serine carboxypeptidase S28, SKS domain"/>
    <property type="match status" value="1"/>
</dbReference>
<dbReference type="PANTHER" id="PTHR11010:SF78">
    <property type="entry name" value="LYSOSOMAL PRO-X CARBOXYPEPTIDASE"/>
    <property type="match status" value="1"/>
</dbReference>
<dbReference type="Gene3D" id="3.40.50.1820">
    <property type="entry name" value="alpha/beta hydrolase"/>
    <property type="match status" value="1"/>
</dbReference>
<keyword evidence="3 6" id="KW-0732">Signal</keyword>
<keyword evidence="2" id="KW-0645">Protease</keyword>
<dbReference type="GO" id="GO:0008239">
    <property type="term" value="F:dipeptidyl-peptidase activity"/>
    <property type="evidence" value="ECO:0007669"/>
    <property type="project" value="TreeGrafter"/>
</dbReference>
<dbReference type="GO" id="GO:0070008">
    <property type="term" value="F:serine-type exopeptidase activity"/>
    <property type="evidence" value="ECO:0007669"/>
    <property type="project" value="InterPro"/>
</dbReference>
<evidence type="ECO:0000313" key="7">
    <source>
        <dbReference type="EMBL" id="KAF5199653.1"/>
    </source>
</evidence>
<dbReference type="SUPFAM" id="SSF53474">
    <property type="entry name" value="alpha/beta-Hydrolases"/>
    <property type="match status" value="1"/>
</dbReference>
<feature type="non-terminal residue" evidence="7">
    <location>
        <position position="1"/>
    </location>
</feature>
<reference evidence="7 8" key="1">
    <citation type="submission" date="2020-06" db="EMBL/GenBank/DDBJ databases">
        <title>Transcriptomic and genomic resources for Thalictrum thalictroides and T. hernandezii: Facilitating candidate gene discovery in an emerging model plant lineage.</title>
        <authorList>
            <person name="Arias T."/>
            <person name="Riano-Pachon D.M."/>
            <person name="Di Stilio V.S."/>
        </authorList>
    </citation>
    <scope>NUCLEOTIDE SEQUENCE [LARGE SCALE GENOMIC DNA]</scope>
    <source>
        <strain evidence="8">cv. WT478/WT964</strain>
        <tissue evidence="7">Leaves</tissue>
    </source>
</reference>
<name>A0A7J6WRQ0_THATH</name>
<evidence type="ECO:0000256" key="6">
    <source>
        <dbReference type="SAM" id="SignalP"/>
    </source>
</evidence>
<gene>
    <name evidence="7" type="ORF">FRX31_010761</name>
</gene>
<evidence type="ECO:0000256" key="4">
    <source>
        <dbReference type="ARBA" id="ARBA00022801"/>
    </source>
</evidence>
<dbReference type="AlphaFoldDB" id="A0A7J6WRQ0"/>
<sequence length="381" mass="42953">EMVTMAPKSLLVRFLMLLFVSSVVSAKMRPRPDSFTTFQQRYIVNSKYWGGANTSSPIFVYLGAESSIDAQIDTIRLDYYGPKFSALLVYIEHRYYGSSVPFGSWEEAFSNTTTLGYFNSAQALADYAELIVNLKSNLSAETCPVIVIGGSYGGMLASWFRLKYPHIAIGALASSAPILDTDNILPEDYVYVIVSKDFQEASKSCYDTIQQSWSIIDSHDKNDLAFLTQKFKLCDPLNTSSELKDYLETIYCYAAQYDTQYDYAQLPISLVDSICQGVDGVSNESDILRRIVAGLDAAYRGEQSCYDINEYYPPNDQTILGWNWQLCTDMITASGRTHNNTMFQISPHDQNEFIEECRQIYGATLTPRPHWIVTEFGGHDI</sequence>
<evidence type="ECO:0000313" key="8">
    <source>
        <dbReference type="Proteomes" id="UP000554482"/>
    </source>
</evidence>
<proteinExistence type="inferred from homology"/>
<dbReference type="EMBL" id="JABWDY010011629">
    <property type="protein sequence ID" value="KAF5199653.1"/>
    <property type="molecule type" value="Genomic_DNA"/>
</dbReference>
<dbReference type="GO" id="GO:0004180">
    <property type="term" value="F:carboxypeptidase activity"/>
    <property type="evidence" value="ECO:0007669"/>
    <property type="project" value="UniProtKB-KW"/>
</dbReference>
<dbReference type="GO" id="GO:0006508">
    <property type="term" value="P:proteolysis"/>
    <property type="evidence" value="ECO:0007669"/>
    <property type="project" value="UniProtKB-KW"/>
</dbReference>
<protein>
    <submittedName>
        <fullName evidence="7">Lysosomal pro-x carboxypeptidase</fullName>
    </submittedName>
</protein>
<keyword evidence="4" id="KW-0378">Hydrolase</keyword>
<accession>A0A7J6WRQ0</accession>
<organism evidence="7 8">
    <name type="scientific">Thalictrum thalictroides</name>
    <name type="common">Rue-anemone</name>
    <name type="synonym">Anemone thalictroides</name>
    <dbReference type="NCBI Taxonomy" id="46969"/>
    <lineage>
        <taxon>Eukaryota</taxon>
        <taxon>Viridiplantae</taxon>
        <taxon>Streptophyta</taxon>
        <taxon>Embryophyta</taxon>
        <taxon>Tracheophyta</taxon>
        <taxon>Spermatophyta</taxon>
        <taxon>Magnoliopsida</taxon>
        <taxon>Ranunculales</taxon>
        <taxon>Ranunculaceae</taxon>
        <taxon>Thalictroideae</taxon>
        <taxon>Thalictrum</taxon>
    </lineage>
</organism>